<name>A0A3P7KK24_STRVU</name>
<evidence type="ECO:0000313" key="1">
    <source>
        <dbReference type="EMBL" id="VDM71255.1"/>
    </source>
</evidence>
<dbReference type="AlphaFoldDB" id="A0A3P7KK24"/>
<protein>
    <submittedName>
        <fullName evidence="1">Uncharacterized protein</fullName>
    </submittedName>
</protein>
<gene>
    <name evidence="1" type="ORF">SVUK_LOCUS6253</name>
</gene>
<dbReference type="Proteomes" id="UP000270094">
    <property type="component" value="Unassembled WGS sequence"/>
</dbReference>
<dbReference type="EMBL" id="UYYB01019567">
    <property type="protein sequence ID" value="VDM71255.1"/>
    <property type="molecule type" value="Genomic_DNA"/>
</dbReference>
<proteinExistence type="predicted"/>
<organism evidence="1 2">
    <name type="scientific">Strongylus vulgaris</name>
    <name type="common">Blood worm</name>
    <dbReference type="NCBI Taxonomy" id="40348"/>
    <lineage>
        <taxon>Eukaryota</taxon>
        <taxon>Metazoa</taxon>
        <taxon>Ecdysozoa</taxon>
        <taxon>Nematoda</taxon>
        <taxon>Chromadorea</taxon>
        <taxon>Rhabditida</taxon>
        <taxon>Rhabditina</taxon>
        <taxon>Rhabditomorpha</taxon>
        <taxon>Strongyloidea</taxon>
        <taxon>Strongylidae</taxon>
        <taxon>Strongylus</taxon>
    </lineage>
</organism>
<reference evidence="1 2" key="1">
    <citation type="submission" date="2018-11" db="EMBL/GenBank/DDBJ databases">
        <authorList>
            <consortium name="Pathogen Informatics"/>
        </authorList>
    </citation>
    <scope>NUCLEOTIDE SEQUENCE [LARGE SCALE GENOMIC DNA]</scope>
</reference>
<keyword evidence="2" id="KW-1185">Reference proteome</keyword>
<accession>A0A3P7KK24</accession>
<evidence type="ECO:0000313" key="2">
    <source>
        <dbReference type="Proteomes" id="UP000270094"/>
    </source>
</evidence>
<sequence length="155" mass="17693">MTSLLQMRVMSRHVSSGLEMMKTAAQADSRHMRMFFILVCILLIVLTLSFLNYEKQIEIEQRRQNLESTISNFAQRVVAAANDPDAQVSVDVMKNYVEVSVFGKVKVTSVSNTLSVAFFNHRTDNVGERDYFDSHTLTNSLKPLIVKNLNSKEFR</sequence>